<dbReference type="KEGG" id="otr:OTERR_18840"/>
<dbReference type="PANTHER" id="PTHR34475">
    <property type="match status" value="1"/>
</dbReference>
<feature type="domain" description="HTH cro/C1-type" evidence="3">
    <location>
        <begin position="33"/>
        <end position="62"/>
    </location>
</feature>
<keyword evidence="2" id="KW-1133">Transmembrane helix</keyword>
<dbReference type="SUPFAM" id="SSF47413">
    <property type="entry name" value="lambda repressor-like DNA-binding domains"/>
    <property type="match status" value="1"/>
</dbReference>
<feature type="compositionally biased region" description="Low complexity" evidence="1">
    <location>
        <begin position="11"/>
        <end position="22"/>
    </location>
</feature>
<accession>A0A5C1E916</accession>
<dbReference type="RefSeq" id="WP_149425621.1">
    <property type="nucleotide sequence ID" value="NZ_CP022579.1"/>
</dbReference>
<evidence type="ECO:0000313" key="5">
    <source>
        <dbReference type="Proteomes" id="UP000323671"/>
    </source>
</evidence>
<feature type="compositionally biased region" description="Low complexity" evidence="1">
    <location>
        <begin position="178"/>
        <end position="210"/>
    </location>
</feature>
<keyword evidence="2" id="KW-0812">Transmembrane</keyword>
<dbReference type="Gene3D" id="1.10.260.40">
    <property type="entry name" value="lambda repressor-like DNA-binding domains"/>
    <property type="match status" value="1"/>
</dbReference>
<dbReference type="InterPro" id="IPR050400">
    <property type="entry name" value="Bact_Cytoskel_RodZ"/>
</dbReference>
<dbReference type="EMBL" id="CP022579">
    <property type="protein sequence ID" value="QEL65360.1"/>
    <property type="molecule type" value="Genomic_DNA"/>
</dbReference>
<feature type="region of interest" description="Disordered" evidence="1">
    <location>
        <begin position="1"/>
        <end position="26"/>
    </location>
</feature>
<feature type="region of interest" description="Disordered" evidence="1">
    <location>
        <begin position="169"/>
        <end position="210"/>
    </location>
</feature>
<evidence type="ECO:0000256" key="1">
    <source>
        <dbReference type="SAM" id="MobiDB-lite"/>
    </source>
</evidence>
<dbReference type="InterPro" id="IPR001387">
    <property type="entry name" value="Cro/C1-type_HTH"/>
</dbReference>
<dbReference type="GO" id="GO:0003677">
    <property type="term" value="F:DNA binding"/>
    <property type="evidence" value="ECO:0007669"/>
    <property type="project" value="InterPro"/>
</dbReference>
<keyword evidence="2" id="KW-0472">Membrane</keyword>
<dbReference type="SMART" id="SM00530">
    <property type="entry name" value="HTH_XRE"/>
    <property type="match status" value="1"/>
</dbReference>
<evidence type="ECO:0000256" key="2">
    <source>
        <dbReference type="SAM" id="Phobius"/>
    </source>
</evidence>
<keyword evidence="5" id="KW-1185">Reference proteome</keyword>
<dbReference type="AlphaFoldDB" id="A0A5C1E916"/>
<dbReference type="CDD" id="cd00093">
    <property type="entry name" value="HTH_XRE"/>
    <property type="match status" value="1"/>
</dbReference>
<protein>
    <submittedName>
        <fullName evidence="4">Cytoskeleton protein RodZ</fullName>
    </submittedName>
</protein>
<feature type="transmembrane region" description="Helical" evidence="2">
    <location>
        <begin position="129"/>
        <end position="149"/>
    </location>
</feature>
<reference evidence="4 5" key="1">
    <citation type="submission" date="2017-07" db="EMBL/GenBank/DDBJ databases">
        <title>Complete genome sequence of Oryzomicrobium terrae TPP412.</title>
        <authorList>
            <person name="Chiu L.-W."/>
            <person name="Lo K.-J."/>
            <person name="Tsai Y.-M."/>
            <person name="Lin S.-S."/>
            <person name="Kuo C.-H."/>
            <person name="Liu C.-T."/>
        </authorList>
    </citation>
    <scope>NUCLEOTIDE SEQUENCE [LARGE SCALE GENOMIC DNA]</scope>
    <source>
        <strain evidence="4 5">TPP412</strain>
    </source>
</reference>
<evidence type="ECO:0000313" key="4">
    <source>
        <dbReference type="EMBL" id="QEL65360.1"/>
    </source>
</evidence>
<name>A0A5C1E916_9RHOO</name>
<dbReference type="Pfam" id="PF13413">
    <property type="entry name" value="HTH_25"/>
    <property type="match status" value="1"/>
</dbReference>
<evidence type="ECO:0000259" key="3">
    <source>
        <dbReference type="PROSITE" id="PS50943"/>
    </source>
</evidence>
<dbReference type="Proteomes" id="UP000323671">
    <property type="component" value="Chromosome"/>
</dbReference>
<proteinExistence type="predicted"/>
<dbReference type="Pfam" id="PF13464">
    <property type="entry name" value="RodZ_C"/>
    <property type="match status" value="1"/>
</dbReference>
<dbReference type="InterPro" id="IPR025194">
    <property type="entry name" value="RodZ-like_C"/>
</dbReference>
<organism evidence="4 5">
    <name type="scientific">Oryzomicrobium terrae</name>
    <dbReference type="NCBI Taxonomy" id="1735038"/>
    <lineage>
        <taxon>Bacteria</taxon>
        <taxon>Pseudomonadati</taxon>
        <taxon>Pseudomonadota</taxon>
        <taxon>Betaproteobacteria</taxon>
        <taxon>Rhodocyclales</taxon>
        <taxon>Rhodocyclaceae</taxon>
        <taxon>Oryzomicrobium</taxon>
    </lineage>
</organism>
<gene>
    <name evidence="4" type="primary">rodZ</name>
    <name evidence="4" type="ORF">OTERR_18840</name>
</gene>
<sequence length="351" mass="36027">MSEQTFTSDGALAASPAPAAASTEPQHTVGQYLRAAREERGLSIAEVASLLKLSQRQVEAIEADDWQRLPGQTFARGFLRNYARLLHLDGDMLLAHLEANLAPEPVNIELARTASGELPRPGYAKRRDLVAVFGAAGMVAVALGIYFLLPENFWETTVEPLFASQPAEPVADEKAAESEAATDAAEQVAAAAAAEAAAPEGSGQSAPAAQPAEQAAAPVAAAAVAAAVPVPAPAAEKPAPAVASATTPTPVVAPATVAAAPAPAAQGTITPPGQGKLRFEFSKSSWVEIKDKTGQTLLSQLQPAGSQKEVAGTPPFVLVVGNASNVKVFYNGKPVALAPNEVSDVARITLQ</sequence>
<dbReference type="InterPro" id="IPR010982">
    <property type="entry name" value="Lambda_DNA-bd_dom_sf"/>
</dbReference>
<dbReference type="PANTHER" id="PTHR34475:SF1">
    <property type="entry name" value="CYTOSKELETON PROTEIN RODZ"/>
    <property type="match status" value="1"/>
</dbReference>
<dbReference type="PROSITE" id="PS50943">
    <property type="entry name" value="HTH_CROC1"/>
    <property type="match status" value="1"/>
</dbReference>